<dbReference type="RefSeq" id="WP_076622751.1">
    <property type="nucleotide sequence ID" value="NZ_BMEW01000011.1"/>
</dbReference>
<dbReference type="GO" id="GO:0045259">
    <property type="term" value="C:proton-transporting ATP synthase complex"/>
    <property type="evidence" value="ECO:0007669"/>
    <property type="project" value="UniProtKB-KW"/>
</dbReference>
<evidence type="ECO:0000256" key="7">
    <source>
        <dbReference type="ARBA" id="ARBA00023136"/>
    </source>
</evidence>
<evidence type="ECO:0000256" key="8">
    <source>
        <dbReference type="ARBA" id="ARBA00023196"/>
    </source>
</evidence>
<name>A0A1U7D2G9_9RHOB</name>
<sequence>MSEHFADIEARIDAVHKLEAVITAMRGIAASRVQESQHHLDSIRTFAATIGAAIGQALAFLPRVEPDAGGTEAPYRHAVLAFAAEQGFAGAFSDKVFDALAPLVEPGCELLLIGDRGLSAADRRGLSVAWSAPMISHPDQATALASRLSETIFRRAAETPLTRVSLVHAVPGGTGLMSVVVKDLVPFDYGRFPLSRTAVPPLITLPPDRLLRHLVEEYVFAELSEAIVLSFAAENEARMRAMIRAQENTGDTLDTLTALSRQVRQQDITEEIVELATASLTQGGSDA</sequence>
<dbReference type="Gene3D" id="1.10.287.80">
    <property type="entry name" value="ATP synthase, gamma subunit, helix hairpin domain"/>
    <property type="match status" value="1"/>
</dbReference>
<dbReference type="Pfam" id="PF00231">
    <property type="entry name" value="ATP-synt"/>
    <property type="match status" value="1"/>
</dbReference>
<evidence type="ECO:0000313" key="11">
    <source>
        <dbReference type="Proteomes" id="UP000186559"/>
    </source>
</evidence>
<dbReference type="EMBL" id="CP014796">
    <property type="protein sequence ID" value="APX22364.1"/>
    <property type="molecule type" value="Genomic_DNA"/>
</dbReference>
<accession>A0A1U7D2G9</accession>
<evidence type="ECO:0000256" key="5">
    <source>
        <dbReference type="ARBA" id="ARBA00022781"/>
    </source>
</evidence>
<evidence type="ECO:0000256" key="3">
    <source>
        <dbReference type="ARBA" id="ARBA00007681"/>
    </source>
</evidence>
<comment type="function">
    <text evidence="1">Produces ATP from ADP in the presence of a proton gradient across the membrane. The gamma chain is believed to be important in regulating ATPase activity and the flow of protons through the CF(0) complex.</text>
</comment>
<reference evidence="10 11" key="1">
    <citation type="submission" date="2016-03" db="EMBL/GenBank/DDBJ databases">
        <title>Deep-sea bacteria in the southern Pacific.</title>
        <authorList>
            <person name="Tang K."/>
        </authorList>
    </citation>
    <scope>NUCLEOTIDE SEQUENCE [LARGE SCALE GENOMIC DNA]</scope>
    <source>
        <strain evidence="10 11">JLT2016</strain>
    </source>
</reference>
<evidence type="ECO:0000256" key="9">
    <source>
        <dbReference type="ARBA" id="ARBA00023310"/>
    </source>
</evidence>
<dbReference type="STRING" id="1229727.Ga0080559_TMP1568"/>
<dbReference type="OrthoDB" id="6169121at2"/>
<keyword evidence="4" id="KW-0813">Transport</keyword>
<comment type="similarity">
    <text evidence="3">Belongs to the ATPase gamma chain family.</text>
</comment>
<keyword evidence="8" id="KW-0139">CF(1)</keyword>
<dbReference type="PRINTS" id="PR00126">
    <property type="entry name" value="ATPASEGAMMA"/>
</dbReference>
<keyword evidence="11" id="KW-1185">Reference proteome</keyword>
<keyword evidence="5" id="KW-0375">Hydrogen ion transport</keyword>
<dbReference type="AlphaFoldDB" id="A0A1U7D2G9"/>
<keyword evidence="7" id="KW-0472">Membrane</keyword>
<dbReference type="GO" id="GO:0046933">
    <property type="term" value="F:proton-transporting ATP synthase activity, rotational mechanism"/>
    <property type="evidence" value="ECO:0007669"/>
    <property type="project" value="InterPro"/>
</dbReference>
<evidence type="ECO:0000256" key="6">
    <source>
        <dbReference type="ARBA" id="ARBA00023065"/>
    </source>
</evidence>
<evidence type="ECO:0000256" key="1">
    <source>
        <dbReference type="ARBA" id="ARBA00003456"/>
    </source>
</evidence>
<dbReference type="PANTHER" id="PTHR11693">
    <property type="entry name" value="ATP SYNTHASE GAMMA CHAIN"/>
    <property type="match status" value="1"/>
</dbReference>
<dbReference type="KEGG" id="tpro:Ga0080559_TMP1568"/>
<protein>
    <submittedName>
        <fullName evidence="10">F-type H+-transporting ATPase subunit gamma</fullName>
    </submittedName>
</protein>
<keyword evidence="9" id="KW-0066">ATP synthesis</keyword>
<gene>
    <name evidence="10" type="ORF">Ga0080559_TMP1568</name>
</gene>
<keyword evidence="6" id="KW-0406">Ion transport</keyword>
<dbReference type="InterPro" id="IPR000131">
    <property type="entry name" value="ATP_synth_F1_gsu"/>
</dbReference>
<dbReference type="Proteomes" id="UP000186559">
    <property type="component" value="Chromosome"/>
</dbReference>
<dbReference type="SUPFAM" id="SSF52943">
    <property type="entry name" value="ATP synthase (F1-ATPase), gamma subunit"/>
    <property type="match status" value="1"/>
</dbReference>
<dbReference type="PANTHER" id="PTHR11693:SF22">
    <property type="entry name" value="ATP SYNTHASE SUBUNIT GAMMA, MITOCHONDRIAL"/>
    <property type="match status" value="1"/>
</dbReference>
<evidence type="ECO:0000313" key="10">
    <source>
        <dbReference type="EMBL" id="APX22364.1"/>
    </source>
</evidence>
<proteinExistence type="inferred from homology"/>
<dbReference type="InterPro" id="IPR035968">
    <property type="entry name" value="ATP_synth_F1_ATPase_gsu"/>
</dbReference>
<evidence type="ECO:0000256" key="2">
    <source>
        <dbReference type="ARBA" id="ARBA00004170"/>
    </source>
</evidence>
<comment type="subcellular location">
    <subcellularLocation>
        <location evidence="2">Membrane</location>
        <topology evidence="2">Peripheral membrane protein</topology>
    </subcellularLocation>
</comment>
<evidence type="ECO:0000256" key="4">
    <source>
        <dbReference type="ARBA" id="ARBA00022448"/>
    </source>
</evidence>
<organism evidence="10 11">
    <name type="scientific">Salipiger profundus</name>
    <dbReference type="NCBI Taxonomy" id="1229727"/>
    <lineage>
        <taxon>Bacteria</taxon>
        <taxon>Pseudomonadati</taxon>
        <taxon>Pseudomonadota</taxon>
        <taxon>Alphaproteobacteria</taxon>
        <taxon>Rhodobacterales</taxon>
        <taxon>Roseobacteraceae</taxon>
        <taxon>Salipiger</taxon>
    </lineage>
</organism>
<dbReference type="Gene3D" id="3.40.1380.10">
    <property type="match status" value="1"/>
</dbReference>